<keyword evidence="4" id="KW-1185">Reference proteome</keyword>
<feature type="compositionally biased region" description="Polar residues" evidence="1">
    <location>
        <begin position="122"/>
        <end position="152"/>
    </location>
</feature>
<feature type="region of interest" description="Disordered" evidence="1">
    <location>
        <begin position="1230"/>
        <end position="1460"/>
    </location>
</feature>
<gene>
    <name evidence="3" type="ORF">EVG20_g6126</name>
</gene>
<keyword evidence="2" id="KW-0812">Transmembrane</keyword>
<feature type="region of interest" description="Disordered" evidence="1">
    <location>
        <begin position="1162"/>
        <end position="1186"/>
    </location>
</feature>
<dbReference type="EMBL" id="SEOQ01000393">
    <property type="protein sequence ID" value="TFY63927.1"/>
    <property type="molecule type" value="Genomic_DNA"/>
</dbReference>
<dbReference type="GO" id="GO:0004497">
    <property type="term" value="F:monooxygenase activity"/>
    <property type="evidence" value="ECO:0007669"/>
    <property type="project" value="InterPro"/>
</dbReference>
<reference evidence="3 4" key="1">
    <citation type="submission" date="2019-02" db="EMBL/GenBank/DDBJ databases">
        <title>Genome sequencing of the rare red list fungi Dentipellis fragilis.</title>
        <authorList>
            <person name="Buettner E."/>
            <person name="Kellner H."/>
        </authorList>
    </citation>
    <scope>NUCLEOTIDE SEQUENCE [LARGE SCALE GENOMIC DNA]</scope>
    <source>
        <strain evidence="3 4">DSM 105465</strain>
    </source>
</reference>
<feature type="compositionally biased region" description="Low complexity" evidence="1">
    <location>
        <begin position="825"/>
        <end position="841"/>
    </location>
</feature>
<feature type="region of interest" description="Disordered" evidence="1">
    <location>
        <begin position="122"/>
        <end position="213"/>
    </location>
</feature>
<keyword evidence="2" id="KW-0472">Membrane</keyword>
<evidence type="ECO:0000313" key="4">
    <source>
        <dbReference type="Proteomes" id="UP000298327"/>
    </source>
</evidence>
<dbReference type="Pfam" id="PF00067">
    <property type="entry name" value="p450"/>
    <property type="match status" value="1"/>
</dbReference>
<dbReference type="Proteomes" id="UP000298327">
    <property type="component" value="Unassembled WGS sequence"/>
</dbReference>
<feature type="compositionally biased region" description="Low complexity" evidence="1">
    <location>
        <begin position="1249"/>
        <end position="1275"/>
    </location>
</feature>
<feature type="compositionally biased region" description="Polar residues" evidence="1">
    <location>
        <begin position="1552"/>
        <end position="1571"/>
    </location>
</feature>
<evidence type="ECO:0000256" key="1">
    <source>
        <dbReference type="SAM" id="MobiDB-lite"/>
    </source>
</evidence>
<feature type="region of interest" description="Disordered" evidence="1">
    <location>
        <begin position="825"/>
        <end position="883"/>
    </location>
</feature>
<evidence type="ECO:0000313" key="3">
    <source>
        <dbReference type="EMBL" id="TFY63927.1"/>
    </source>
</evidence>
<feature type="compositionally biased region" description="Low complexity" evidence="1">
    <location>
        <begin position="1062"/>
        <end position="1073"/>
    </location>
</feature>
<feature type="compositionally biased region" description="Polar residues" evidence="1">
    <location>
        <begin position="1393"/>
        <end position="1413"/>
    </location>
</feature>
<feature type="compositionally biased region" description="Low complexity" evidence="1">
    <location>
        <begin position="1414"/>
        <end position="1432"/>
    </location>
</feature>
<dbReference type="GO" id="GO:0020037">
    <property type="term" value="F:heme binding"/>
    <property type="evidence" value="ECO:0007669"/>
    <property type="project" value="InterPro"/>
</dbReference>
<evidence type="ECO:0000256" key="2">
    <source>
        <dbReference type="SAM" id="Phobius"/>
    </source>
</evidence>
<dbReference type="Gene3D" id="1.10.630.10">
    <property type="entry name" value="Cytochrome P450"/>
    <property type="match status" value="1"/>
</dbReference>
<dbReference type="GO" id="GO:0005506">
    <property type="term" value="F:iron ion binding"/>
    <property type="evidence" value="ECO:0007669"/>
    <property type="project" value="InterPro"/>
</dbReference>
<feature type="compositionally biased region" description="Polar residues" evidence="1">
    <location>
        <begin position="1168"/>
        <end position="1179"/>
    </location>
</feature>
<feature type="compositionally biased region" description="Low complexity" evidence="1">
    <location>
        <begin position="1442"/>
        <end position="1455"/>
    </location>
</feature>
<feature type="transmembrane region" description="Helical" evidence="2">
    <location>
        <begin position="602"/>
        <end position="621"/>
    </location>
</feature>
<dbReference type="GO" id="GO:0016705">
    <property type="term" value="F:oxidoreductase activity, acting on paired donors, with incorporation or reduction of molecular oxygen"/>
    <property type="evidence" value="ECO:0007669"/>
    <property type="project" value="InterPro"/>
</dbReference>
<protein>
    <submittedName>
        <fullName evidence="3">Uncharacterized protein</fullName>
    </submittedName>
</protein>
<feature type="compositionally biased region" description="Polar residues" evidence="1">
    <location>
        <begin position="842"/>
        <end position="852"/>
    </location>
</feature>
<proteinExistence type="predicted"/>
<accession>A0A4Y9YQG6</accession>
<feature type="compositionally biased region" description="Polar residues" evidence="1">
    <location>
        <begin position="1526"/>
        <end position="1535"/>
    </location>
</feature>
<keyword evidence="2" id="KW-1133">Transmembrane helix</keyword>
<name>A0A4Y9YQG6_9AGAM</name>
<organism evidence="3 4">
    <name type="scientific">Dentipellis fragilis</name>
    <dbReference type="NCBI Taxonomy" id="205917"/>
    <lineage>
        <taxon>Eukaryota</taxon>
        <taxon>Fungi</taxon>
        <taxon>Dikarya</taxon>
        <taxon>Basidiomycota</taxon>
        <taxon>Agaricomycotina</taxon>
        <taxon>Agaricomycetes</taxon>
        <taxon>Russulales</taxon>
        <taxon>Hericiaceae</taxon>
        <taxon>Dentipellis</taxon>
    </lineage>
</organism>
<feature type="region of interest" description="Disordered" evidence="1">
    <location>
        <begin position="1526"/>
        <end position="1581"/>
    </location>
</feature>
<feature type="compositionally biased region" description="Low complexity" evidence="1">
    <location>
        <begin position="1305"/>
        <end position="1315"/>
    </location>
</feature>
<feature type="transmembrane region" description="Helical" evidence="2">
    <location>
        <begin position="565"/>
        <end position="582"/>
    </location>
</feature>
<dbReference type="InterPro" id="IPR001128">
    <property type="entry name" value="Cyt_P450"/>
</dbReference>
<comment type="caution">
    <text evidence="3">The sequence shown here is derived from an EMBL/GenBank/DDBJ whole genome shotgun (WGS) entry which is preliminary data.</text>
</comment>
<dbReference type="STRING" id="205917.A0A4Y9YQG6"/>
<feature type="compositionally biased region" description="Low complexity" evidence="1">
    <location>
        <begin position="1034"/>
        <end position="1046"/>
    </location>
</feature>
<dbReference type="PANTHER" id="PTHR24301">
    <property type="entry name" value="THROMBOXANE-A SYNTHASE"/>
    <property type="match status" value="1"/>
</dbReference>
<dbReference type="InterPro" id="IPR036396">
    <property type="entry name" value="Cyt_P450_sf"/>
</dbReference>
<feature type="compositionally biased region" description="Polar residues" evidence="1">
    <location>
        <begin position="980"/>
        <end position="997"/>
    </location>
</feature>
<dbReference type="PANTHER" id="PTHR24301:SF2">
    <property type="entry name" value="THROMBOXANE-A SYNTHASE"/>
    <property type="match status" value="1"/>
</dbReference>
<sequence>MTRMTRVICLALAGTSRCLRQADLLAFRFYNASCPRVNSALGLEIVNNASLSHIVEPATVYRVVEVPLSIATVPDQFRLVCHLFFCLSMPPNALHSLHRNSESQVYESAQLDVLSLSLLNTSPNMPSTAQPSTPSNAPDNAPSKMSSVQEPSLASAGTKACPGALQSAEPMVPTPGTVGVAPSSGRQRTRKTRTDAQSQARAGQELKKPVPYDETGAYPVAGEERFNTKKCVWECPFPGCDEEVRDTEGDMGKHFAQDHPLKGGGKYDCALLVKEKTGSQDIRRCAKSYEKARGLGRHVLVFHMELGQKMCPMCGESVVCSMEPDGSVRDETSVLALVSLSSPVLYRCIQVLVCCYVWTVALVPLSSLISIFSRAVYILLVSTSSFESLIDEPALRFLGSDLPREPFLQLPSTSTMMWSPPSRVPASPEDLPSLLSGMLKGARGFQAYQHNVNVPGSMPPPNRRVTLVDQNTVMYSIFECHPSACLRASDESVLCASVHLTRLIPYNITTRCYFCFYGGSRVLRFLLQLVYRSRPSRSSRRLHRLFRLVLSRILLDAWFDMFLLAVYAVVAVCSCLLAWKLLRQRVRQAPLRKISGPPSASFLKGNSLYALSLVVYCPTTLSGNLPQVYSREHGWDFHSGILEKFGMIVRLHGWVGDTMLYVSDPRALHNIIVKDQYIFEETSGFISNNLLNFGPGLLLTLGDHHHQQRKLLNPVFSRNHMRYMIPIFQRICGQLRDQLVERVQDGPQDVEIIHWMTATVLELIGQARLGYSFECVKIPPADPVPTHGILHVPALGRPSRPAPHLDFRHTTRPLAVPALSRRTSRISVSSSLSDSTPVSDPKSPSASVNTFGPTRIPHSPPLSHIHEPPIHPDGQNPRVSMGHSISEEDPIELSRLSLDEINRATPSPMLFTEREPAHTTPPAAEDSISSINMADLPAADDDDDDDAAFDLAAQALHLEMHAARSKSSPHKSRIGRAMRSDSSPNLPNMNGQSSKSFPSKEPVGPFPSTAQPDGRASSPDISTIMAATPRPRQRSTSSVGSRPRSVSSRRVRSATPKSLPGSRRTSAAASAIALHRRQSEGETIHVPSSNLAYMQPNSEDDAYWNEDSYVDDYGVVLRGGHGLEEIGSALEDEQNDGEYDSDSSIDLHTPLPNLMLRDGMLSPHSKILPQNSRTPSPLLSTADGGRPGSILSVASTAAGSMMTKSGIFKDERDTVKRRVRHRDGRLLRGGIGLTTGLGWSDSEDEDAPSPLTKRLSTLSKKSSSSSLRPHPLSRSYSAGESSHNARRSVQSKGRSSLPPTSWVPSNSNASALSLSIPEHMSDPLPPKTTRFSEPLPGSVAEEKDVETQTPSTSSSSSLVAPATPGDVEDAAGTQWGRDKTLPPVPNLRRIPSAVSTRSATNRIISSPNFTQSTGASVRPGSSASSSSSVGASMGHGRPRIAPSTPRLSPSTTPRSALTPRPLQLPSVLAAGLQPGEPAVKTGLLGYNRNLHDKQRSRTASGPSMPSVRHDRALLTPQTAPVGVDMQKQQMSSLGNGSDKPKPRTGTGMAYRKSSNSSTAQTRMRLPSTNGQRPVPGTAAIL</sequence>
<feature type="compositionally biased region" description="Basic residues" evidence="1">
    <location>
        <begin position="963"/>
        <end position="976"/>
    </location>
</feature>
<feature type="region of interest" description="Disordered" evidence="1">
    <location>
        <begin position="960"/>
        <end position="1084"/>
    </location>
</feature>
<dbReference type="OrthoDB" id="3064136at2759"/>
<dbReference type="SUPFAM" id="SSF48264">
    <property type="entry name" value="Cytochrome P450"/>
    <property type="match status" value="1"/>
</dbReference>
<feature type="compositionally biased region" description="Polar residues" evidence="1">
    <location>
        <begin position="1276"/>
        <end position="1304"/>
    </location>
</feature>